<feature type="chain" id="PRO_5014354800" evidence="3">
    <location>
        <begin position="23"/>
        <end position="225"/>
    </location>
</feature>
<evidence type="ECO:0000256" key="3">
    <source>
        <dbReference type="SAM" id="SignalP"/>
    </source>
</evidence>
<proteinExistence type="predicted"/>
<keyword evidence="3" id="KW-0732">Signal</keyword>
<dbReference type="Proteomes" id="UP000235786">
    <property type="component" value="Unassembled WGS sequence"/>
</dbReference>
<sequence length="225" mass="24199">MHASTSTSVSVLLLTLLTTSSALPTFSSTITLSLPWHPPPPPNSDLRLHKPRMQMPDSPHPPPHTSFDLGAQLPVSYRVAIAVDAVVLLVTILSLIGLGVYIRRQIRRRRDGLLQNQEEGYGFESDDASSGDEDEDGKGDIALGDDGKVGEAGVGEMGRKKKGHVRWTSSVVGMGVFARMSVDEGRLKLEGGEGNKGWKYEARRARMGAPFEVRGAPGFGGVRGN</sequence>
<gene>
    <name evidence="4" type="ORF">L207DRAFT_537996</name>
</gene>
<feature type="compositionally biased region" description="Acidic residues" evidence="1">
    <location>
        <begin position="124"/>
        <end position="137"/>
    </location>
</feature>
<name>A0A2J6QVZ1_HYAVF</name>
<evidence type="ECO:0000256" key="1">
    <source>
        <dbReference type="SAM" id="MobiDB-lite"/>
    </source>
</evidence>
<keyword evidence="2" id="KW-0472">Membrane</keyword>
<evidence type="ECO:0000313" key="5">
    <source>
        <dbReference type="Proteomes" id="UP000235786"/>
    </source>
</evidence>
<feature type="signal peptide" evidence="3">
    <location>
        <begin position="1"/>
        <end position="22"/>
    </location>
</feature>
<evidence type="ECO:0000313" key="4">
    <source>
        <dbReference type="EMBL" id="PMD30436.1"/>
    </source>
</evidence>
<protein>
    <submittedName>
        <fullName evidence="4">Uncharacterized protein</fullName>
    </submittedName>
</protein>
<dbReference type="OrthoDB" id="3542986at2759"/>
<dbReference type="EMBL" id="KZ613967">
    <property type="protein sequence ID" value="PMD30436.1"/>
    <property type="molecule type" value="Genomic_DNA"/>
</dbReference>
<organism evidence="4 5">
    <name type="scientific">Hyaloscypha variabilis (strain UAMH 11265 / GT02V1 / F)</name>
    <name type="common">Meliniomyces variabilis</name>
    <dbReference type="NCBI Taxonomy" id="1149755"/>
    <lineage>
        <taxon>Eukaryota</taxon>
        <taxon>Fungi</taxon>
        <taxon>Dikarya</taxon>
        <taxon>Ascomycota</taxon>
        <taxon>Pezizomycotina</taxon>
        <taxon>Leotiomycetes</taxon>
        <taxon>Helotiales</taxon>
        <taxon>Hyaloscyphaceae</taxon>
        <taxon>Hyaloscypha</taxon>
        <taxon>Hyaloscypha variabilis</taxon>
    </lineage>
</organism>
<feature type="transmembrane region" description="Helical" evidence="2">
    <location>
        <begin position="79"/>
        <end position="102"/>
    </location>
</feature>
<keyword evidence="2" id="KW-1133">Transmembrane helix</keyword>
<dbReference type="AlphaFoldDB" id="A0A2J6QVZ1"/>
<reference evidence="4 5" key="1">
    <citation type="submission" date="2016-04" db="EMBL/GenBank/DDBJ databases">
        <title>A degradative enzymes factory behind the ericoid mycorrhizal symbiosis.</title>
        <authorList>
            <consortium name="DOE Joint Genome Institute"/>
            <person name="Martino E."/>
            <person name="Morin E."/>
            <person name="Grelet G."/>
            <person name="Kuo A."/>
            <person name="Kohler A."/>
            <person name="Daghino S."/>
            <person name="Barry K."/>
            <person name="Choi C."/>
            <person name="Cichocki N."/>
            <person name="Clum A."/>
            <person name="Copeland A."/>
            <person name="Hainaut M."/>
            <person name="Haridas S."/>
            <person name="Labutti K."/>
            <person name="Lindquist E."/>
            <person name="Lipzen A."/>
            <person name="Khouja H.-R."/>
            <person name="Murat C."/>
            <person name="Ohm R."/>
            <person name="Olson A."/>
            <person name="Spatafora J."/>
            <person name="Veneault-Fourrey C."/>
            <person name="Henrissat B."/>
            <person name="Grigoriev I."/>
            <person name="Martin F."/>
            <person name="Perotto S."/>
        </authorList>
    </citation>
    <scope>NUCLEOTIDE SEQUENCE [LARGE SCALE GENOMIC DNA]</scope>
    <source>
        <strain evidence="4 5">F</strain>
    </source>
</reference>
<feature type="region of interest" description="Disordered" evidence="1">
    <location>
        <begin position="117"/>
        <end position="161"/>
    </location>
</feature>
<evidence type="ECO:0000256" key="2">
    <source>
        <dbReference type="SAM" id="Phobius"/>
    </source>
</evidence>
<keyword evidence="2" id="KW-0812">Transmembrane</keyword>
<keyword evidence="5" id="KW-1185">Reference proteome</keyword>
<accession>A0A2J6QVZ1</accession>